<feature type="domain" description="GH84" evidence="7">
    <location>
        <begin position="222"/>
        <end position="502"/>
    </location>
</feature>
<evidence type="ECO:0000256" key="1">
    <source>
        <dbReference type="ARBA" id="ARBA00022801"/>
    </source>
</evidence>
<dbReference type="Pfam" id="PF21774">
    <property type="entry name" value="NagJ_C"/>
    <property type="match status" value="1"/>
</dbReference>
<dbReference type="PANTHER" id="PTHR13170">
    <property type="entry name" value="O-GLCNACASE"/>
    <property type="match status" value="1"/>
</dbReference>
<organism evidence="8 9">
    <name type="scientific">Streptomyces tubercidicus</name>
    <dbReference type="NCBI Taxonomy" id="47759"/>
    <lineage>
        <taxon>Bacteria</taxon>
        <taxon>Bacillati</taxon>
        <taxon>Actinomycetota</taxon>
        <taxon>Actinomycetes</taxon>
        <taxon>Kitasatosporales</taxon>
        <taxon>Streptomycetaceae</taxon>
        <taxon>Streptomyces</taxon>
    </lineage>
</organism>
<evidence type="ECO:0000313" key="8">
    <source>
        <dbReference type="EMBL" id="GFE36394.1"/>
    </source>
</evidence>
<feature type="compositionally biased region" description="Polar residues" evidence="4">
    <location>
        <begin position="62"/>
        <end position="87"/>
    </location>
</feature>
<dbReference type="GO" id="GO:0015929">
    <property type="term" value="F:hexosaminidase activity"/>
    <property type="evidence" value="ECO:0007669"/>
    <property type="project" value="UniProtKB-ARBA"/>
</dbReference>
<dbReference type="GO" id="GO:0005975">
    <property type="term" value="P:carbohydrate metabolic process"/>
    <property type="evidence" value="ECO:0007669"/>
    <property type="project" value="UniProtKB-ARBA"/>
</dbReference>
<keyword evidence="2 3" id="KW-0326">Glycosidase</keyword>
<dbReference type="Gene3D" id="3.20.20.80">
    <property type="entry name" value="Glycosidases"/>
    <property type="match status" value="1"/>
</dbReference>
<dbReference type="EMBL" id="BLIR01000001">
    <property type="protein sequence ID" value="GFE36394.1"/>
    <property type="molecule type" value="Genomic_DNA"/>
</dbReference>
<evidence type="ECO:0000256" key="4">
    <source>
        <dbReference type="SAM" id="MobiDB-lite"/>
    </source>
</evidence>
<dbReference type="GeneID" id="96282238"/>
<feature type="signal peptide" evidence="5">
    <location>
        <begin position="1"/>
        <end position="25"/>
    </location>
</feature>
<dbReference type="PANTHER" id="PTHR13170:SF16">
    <property type="entry name" value="PROTEIN O-GLCNACASE"/>
    <property type="match status" value="1"/>
</dbReference>
<feature type="compositionally biased region" description="Basic and acidic residues" evidence="4">
    <location>
        <begin position="34"/>
        <end position="43"/>
    </location>
</feature>
<sequence length="925" mass="98276">MHRTRTAAATALAVALALIPLTGMAGPPGSGGTAERDGARDRPGGAVSRSVSRADSRAVSSTPRSGSRTDSATPRSASRALSPTPRSVHSRSDRITITPSVTVVTGPRADAPALAVVEKALKDAGAQRVVRAGRAPGGGQLSVFVDGPGAARALTELGGRGADGLPAEGYALAVGEGRIALAGKDAAGTYYAAQSLRQLLPHTERPGARVPGTVVRDWPATPLRGVIEGFYGTPWSHRARLDQLDFYGAHKMNLYVYSPKDDAYLREKWRDPYPAEQLAQIKELVDRARQRHVEFTYALSPGLSVCYSSDADLRALTAKFETLWDIGVRTFAVPLDDISYTDWNCAADKDRFGTGGGAAGAAQAHLLNRVNQEFIAGHPGAEPLQMVPTEYYDVKPSPYKKALATQLDKDVLVEWTGVGVIAPTMTVAQARQAREVFGHPILTWDNYPVNDYVTNRLLLGPFNGREKGLPEQLAGITANPMIQPAASKLALYTVADYAWNDTAYDARTSWGRAIDELAGGDARTARALRAFADAHYASALNPQQAPELAAAIEQFGTDGEARRLDAALRNLEEAPAVLRERLADRGFVQDSEPWLDATRAWGAAARTALRLVEATKAGNGARAWQLRQQIPELVRTARSFVYVDMAGKRIPVLVADGVLDTFVEDAVAAHDRALGVTGRPKGSTDLSVYQDNAVSRMTDGDDATYFWSGAAPKAGSSVALDLRTERPLGTVTLAMGKDGSPDDYLRHGVLEYSSDGKNWQRLAAFDGKAEVRVEPPAGVRARYVRARATQAQENWLVVREFAVAGADAGTVAGGPPAAEGSALRSAADGDPATVYRAARAAQPGDTLEFTPDAPRAASSVTVLRPQGAPTGAARVEVRRGGAWRTLGTLSGAYTRLAAGDGPVGGVRLVWRAGTVAPEVNEVVVH</sequence>
<feature type="active site" description="Proton donor" evidence="3">
    <location>
        <position position="337"/>
    </location>
</feature>
<keyword evidence="1 3" id="KW-0378">Hydrolase</keyword>
<accession>A0A640UM12</accession>
<dbReference type="PROSITE" id="PS50022">
    <property type="entry name" value="FA58C_3"/>
    <property type="match status" value="1"/>
</dbReference>
<protein>
    <recommendedName>
        <fullName evidence="10">Beta-N-acetylhexosaminidase</fullName>
    </recommendedName>
</protein>
<dbReference type="Gene3D" id="3.30.379.10">
    <property type="entry name" value="Chitobiase/beta-hexosaminidase domain 2-like"/>
    <property type="match status" value="1"/>
</dbReference>
<dbReference type="Pfam" id="PF07555">
    <property type="entry name" value="NAGidase"/>
    <property type="match status" value="1"/>
</dbReference>
<dbReference type="SUPFAM" id="SSF51445">
    <property type="entry name" value="(Trans)glycosidases"/>
    <property type="match status" value="1"/>
</dbReference>
<dbReference type="Gene3D" id="2.60.120.260">
    <property type="entry name" value="Galactose-binding domain-like"/>
    <property type="match status" value="1"/>
</dbReference>
<evidence type="ECO:0000256" key="2">
    <source>
        <dbReference type="ARBA" id="ARBA00023295"/>
    </source>
</evidence>
<keyword evidence="9" id="KW-1185">Reference proteome</keyword>
<evidence type="ECO:0000259" key="7">
    <source>
        <dbReference type="PROSITE" id="PS52009"/>
    </source>
</evidence>
<dbReference type="Pfam" id="PF02838">
    <property type="entry name" value="Glyco_hydro_20b"/>
    <property type="match status" value="1"/>
</dbReference>
<feature type="compositionally biased region" description="Low complexity" evidence="4">
    <location>
        <begin position="46"/>
        <end position="61"/>
    </location>
</feature>
<proteinExistence type="inferred from homology"/>
<evidence type="ECO:0000313" key="9">
    <source>
        <dbReference type="Proteomes" id="UP000431826"/>
    </source>
</evidence>
<name>A0A640UM12_9ACTN</name>
<dbReference type="InterPro" id="IPR029018">
    <property type="entry name" value="Hex-like_dom2"/>
</dbReference>
<dbReference type="AlphaFoldDB" id="A0A640UM12"/>
<feature type="domain" description="F5/8 type C" evidence="6">
    <location>
        <begin position="662"/>
        <end position="806"/>
    </location>
</feature>
<dbReference type="Gene3D" id="1.20.58.460">
    <property type="entry name" value="Hyaluronidase post-catalytic domain-like"/>
    <property type="match status" value="1"/>
</dbReference>
<dbReference type="InterPro" id="IPR049019">
    <property type="entry name" value="NagJ-like_helical"/>
</dbReference>
<dbReference type="InterPro" id="IPR008979">
    <property type="entry name" value="Galactose-bd-like_sf"/>
</dbReference>
<dbReference type="InterPro" id="IPR015882">
    <property type="entry name" value="HEX_bac_N"/>
</dbReference>
<dbReference type="InterPro" id="IPR051822">
    <property type="entry name" value="Glycosyl_Hydrolase_84"/>
</dbReference>
<comment type="similarity">
    <text evidence="3">Belongs to the glycosyl hydrolase 84 family.</text>
</comment>
<evidence type="ECO:0000259" key="6">
    <source>
        <dbReference type="PROSITE" id="PS50022"/>
    </source>
</evidence>
<gene>
    <name evidence="8" type="ORF">Stube_10670</name>
</gene>
<feature type="region of interest" description="Disordered" evidence="4">
    <location>
        <begin position="22"/>
        <end position="94"/>
    </location>
</feature>
<feature type="chain" id="PRO_5024827288" description="Beta-N-acetylhexosaminidase" evidence="5">
    <location>
        <begin position="26"/>
        <end position="925"/>
    </location>
</feature>
<evidence type="ECO:0008006" key="10">
    <source>
        <dbReference type="Google" id="ProtNLM"/>
    </source>
</evidence>
<dbReference type="PROSITE" id="PS52009">
    <property type="entry name" value="GH84"/>
    <property type="match status" value="1"/>
</dbReference>
<keyword evidence="5" id="KW-0732">Signal</keyword>
<comment type="caution">
    <text evidence="8">The sequence shown here is derived from an EMBL/GenBank/DDBJ whole genome shotgun (WGS) entry which is preliminary data.</text>
</comment>
<evidence type="ECO:0000256" key="3">
    <source>
        <dbReference type="PROSITE-ProRule" id="PRU01353"/>
    </source>
</evidence>
<dbReference type="SUPFAM" id="SSF55545">
    <property type="entry name" value="beta-N-acetylhexosaminidase-like domain"/>
    <property type="match status" value="1"/>
</dbReference>
<evidence type="ECO:0000256" key="5">
    <source>
        <dbReference type="SAM" id="SignalP"/>
    </source>
</evidence>
<dbReference type="InterPro" id="IPR000421">
    <property type="entry name" value="FA58C"/>
</dbReference>
<dbReference type="Pfam" id="PF00754">
    <property type="entry name" value="F5_F8_type_C"/>
    <property type="match status" value="1"/>
</dbReference>
<dbReference type="InterPro" id="IPR017853">
    <property type="entry name" value="GH"/>
</dbReference>
<dbReference type="GO" id="GO:1901135">
    <property type="term" value="P:carbohydrate derivative metabolic process"/>
    <property type="evidence" value="ECO:0007669"/>
    <property type="project" value="UniProtKB-ARBA"/>
</dbReference>
<dbReference type="RefSeq" id="WP_159742702.1">
    <property type="nucleotide sequence ID" value="NZ_BLIR01000001.1"/>
</dbReference>
<dbReference type="Proteomes" id="UP000431826">
    <property type="component" value="Unassembled WGS sequence"/>
</dbReference>
<dbReference type="SUPFAM" id="SSF49785">
    <property type="entry name" value="Galactose-binding domain-like"/>
    <property type="match status" value="1"/>
</dbReference>
<dbReference type="OrthoDB" id="9760892at2"/>
<reference evidence="8 9" key="1">
    <citation type="submission" date="2019-12" db="EMBL/GenBank/DDBJ databases">
        <title>Whole genome shotgun sequence of Streptomyces tubercidicus NBRC 13090.</title>
        <authorList>
            <person name="Ichikawa N."/>
            <person name="Kimura A."/>
            <person name="Kitahashi Y."/>
            <person name="Komaki H."/>
            <person name="Tamura T."/>
        </authorList>
    </citation>
    <scope>NUCLEOTIDE SEQUENCE [LARGE SCALE GENOMIC DNA]</scope>
    <source>
        <strain evidence="8 9">NBRC 13090</strain>
    </source>
</reference>
<dbReference type="InterPro" id="IPR011496">
    <property type="entry name" value="O-GlcNAcase_cat"/>
</dbReference>